<evidence type="ECO:0000313" key="3">
    <source>
        <dbReference type="Proteomes" id="UP001177023"/>
    </source>
</evidence>
<dbReference type="Proteomes" id="UP001177023">
    <property type="component" value="Unassembled WGS sequence"/>
</dbReference>
<dbReference type="EMBL" id="CATQJA010000527">
    <property type="protein sequence ID" value="CAJ0561083.1"/>
    <property type="molecule type" value="Genomic_DNA"/>
</dbReference>
<feature type="compositionally biased region" description="Basic and acidic residues" evidence="1">
    <location>
        <begin position="112"/>
        <end position="124"/>
    </location>
</feature>
<dbReference type="AlphaFoldDB" id="A0AA36C608"/>
<comment type="caution">
    <text evidence="2">The sequence shown here is derived from an EMBL/GenBank/DDBJ whole genome shotgun (WGS) entry which is preliminary data.</text>
</comment>
<accession>A0AA36C608</accession>
<feature type="region of interest" description="Disordered" evidence="1">
    <location>
        <begin position="1"/>
        <end position="127"/>
    </location>
</feature>
<gene>
    <name evidence="2" type="ORF">MSPICULIGERA_LOCUS1724</name>
</gene>
<proteinExistence type="predicted"/>
<reference evidence="2" key="1">
    <citation type="submission" date="2023-06" db="EMBL/GenBank/DDBJ databases">
        <authorList>
            <person name="Delattre M."/>
        </authorList>
    </citation>
    <scope>NUCLEOTIDE SEQUENCE</scope>
    <source>
        <strain evidence="2">AF72</strain>
    </source>
</reference>
<feature type="non-terminal residue" evidence="2">
    <location>
        <position position="1"/>
    </location>
</feature>
<keyword evidence="3" id="KW-1185">Reference proteome</keyword>
<sequence length="202" mass="23421">MSANSRRELSITFSEDDLRGPVLASENQRRDRARERYRAGEEQRQSAADAFADRMTLKSRNTATAGSGRRSRSVSIQQLTPPKPLSPIRIPDPTRRKRHSDREYFQWDSDGDGYRTRPDGDVHGHPASRPGSCLLCKWAREYEEKERRRQAVQASREPDESCVQVDRILYSRNGWENSFLKTNIADLPTPISRSYYRDFESR</sequence>
<organism evidence="2 3">
    <name type="scientific">Mesorhabditis spiculigera</name>
    <dbReference type="NCBI Taxonomy" id="96644"/>
    <lineage>
        <taxon>Eukaryota</taxon>
        <taxon>Metazoa</taxon>
        <taxon>Ecdysozoa</taxon>
        <taxon>Nematoda</taxon>
        <taxon>Chromadorea</taxon>
        <taxon>Rhabditida</taxon>
        <taxon>Rhabditina</taxon>
        <taxon>Rhabditomorpha</taxon>
        <taxon>Rhabditoidea</taxon>
        <taxon>Rhabditidae</taxon>
        <taxon>Mesorhabditinae</taxon>
        <taxon>Mesorhabditis</taxon>
    </lineage>
</organism>
<name>A0AA36C608_9BILA</name>
<protein>
    <submittedName>
        <fullName evidence="2">Uncharacterized protein</fullName>
    </submittedName>
</protein>
<evidence type="ECO:0000256" key="1">
    <source>
        <dbReference type="SAM" id="MobiDB-lite"/>
    </source>
</evidence>
<evidence type="ECO:0000313" key="2">
    <source>
        <dbReference type="EMBL" id="CAJ0561083.1"/>
    </source>
</evidence>
<feature type="compositionally biased region" description="Basic and acidic residues" evidence="1">
    <location>
        <begin position="27"/>
        <end position="44"/>
    </location>
</feature>